<name>A0A176TK32_9LACO</name>
<feature type="transmembrane region" description="Helical" evidence="7">
    <location>
        <begin position="36"/>
        <end position="61"/>
    </location>
</feature>
<dbReference type="PANTHER" id="PTHR33885">
    <property type="entry name" value="PHAGE SHOCK PROTEIN C"/>
    <property type="match status" value="1"/>
</dbReference>
<gene>
    <name evidence="10" type="ORF">A7K95_07900</name>
    <name evidence="9" type="ORF">GA842_05410</name>
</gene>
<reference evidence="10 11" key="1">
    <citation type="submission" date="2016-05" db="EMBL/GenBank/DDBJ databases">
        <title>Draft genome sequence of Pediococcus parvulus 2.6, a probiotic beta-glucan producer strain.</title>
        <authorList>
            <person name="Mohedano M.L."/>
            <person name="Perez-Ramos A."/>
            <person name="Duenas M.T."/>
            <person name="Lamontanara A."/>
            <person name="Orru L."/>
            <person name="Spano G."/>
            <person name="Capozzi V."/>
            <person name="Lopez P."/>
        </authorList>
    </citation>
    <scope>NUCLEOTIDE SEQUENCE [LARGE SCALE GENOMIC DNA]</scope>
    <source>
        <strain evidence="10 11">2.6</strain>
    </source>
</reference>
<evidence type="ECO:0000256" key="4">
    <source>
        <dbReference type="ARBA" id="ARBA00022989"/>
    </source>
</evidence>
<dbReference type="InterPro" id="IPR007168">
    <property type="entry name" value="Phageshock_PspC_N"/>
</dbReference>
<dbReference type="GO" id="GO:0005886">
    <property type="term" value="C:plasma membrane"/>
    <property type="evidence" value="ECO:0007669"/>
    <property type="project" value="UniProtKB-SubCell"/>
</dbReference>
<proteinExistence type="predicted"/>
<feature type="region of interest" description="Disordered" evidence="6">
    <location>
        <begin position="76"/>
        <end position="111"/>
    </location>
</feature>
<protein>
    <submittedName>
        <fullName evidence="9">PspC domain-containing protein</fullName>
    </submittedName>
</protein>
<keyword evidence="4 7" id="KW-1133">Transmembrane helix</keyword>
<evidence type="ECO:0000313" key="10">
    <source>
        <dbReference type="EMBL" id="OAD63841.1"/>
    </source>
</evidence>
<evidence type="ECO:0000256" key="7">
    <source>
        <dbReference type="SAM" id="Phobius"/>
    </source>
</evidence>
<feature type="domain" description="Phage shock protein PspC N-terminal" evidence="8">
    <location>
        <begin position="7"/>
        <end position="64"/>
    </location>
</feature>
<evidence type="ECO:0000256" key="6">
    <source>
        <dbReference type="SAM" id="MobiDB-lite"/>
    </source>
</evidence>
<keyword evidence="2" id="KW-1003">Cell membrane</keyword>
<keyword evidence="5 7" id="KW-0472">Membrane</keyword>
<evidence type="ECO:0000256" key="2">
    <source>
        <dbReference type="ARBA" id="ARBA00022475"/>
    </source>
</evidence>
<evidence type="ECO:0000313" key="11">
    <source>
        <dbReference type="Proteomes" id="UP000077280"/>
    </source>
</evidence>
<dbReference type="Pfam" id="PF04024">
    <property type="entry name" value="PspC"/>
    <property type="match status" value="1"/>
</dbReference>
<sequence>MKSNTKRKFTKSNSRMVSGVLGGIANFFAIDPSIVRVVFVILTLISHIWPGILIYALLAWLMPESQEQRTSGFTENFFTGFDQPQQKSQSRKRKVIKDVQEEDDPTSKHQK</sequence>
<keyword evidence="3 7" id="KW-0812">Transmembrane</keyword>
<dbReference type="EMBL" id="WERX01000014">
    <property type="protein sequence ID" value="MDV7694333.1"/>
    <property type="molecule type" value="Genomic_DNA"/>
</dbReference>
<dbReference type="AlphaFoldDB" id="A0A176TK32"/>
<dbReference type="InterPro" id="IPR052027">
    <property type="entry name" value="PspC"/>
</dbReference>
<reference evidence="9" key="2">
    <citation type="submission" date="2019-10" db="EMBL/GenBank/DDBJ databases">
        <title>Malate fermentation in French cider.</title>
        <authorList>
            <person name="Cousin F.J."/>
            <person name="Medina Fernandez S."/>
            <person name="Misery B."/>
            <person name="Laplace J.-M."/>
            <person name="Cretenet M."/>
        </authorList>
    </citation>
    <scope>NUCLEOTIDE SEQUENCE</scope>
    <source>
        <strain evidence="9">UCMA15901</strain>
    </source>
</reference>
<evidence type="ECO:0000256" key="3">
    <source>
        <dbReference type="ARBA" id="ARBA00022692"/>
    </source>
</evidence>
<organism evidence="9 12">
    <name type="scientific">Pediococcus parvulus</name>
    <dbReference type="NCBI Taxonomy" id="54062"/>
    <lineage>
        <taxon>Bacteria</taxon>
        <taxon>Bacillati</taxon>
        <taxon>Bacillota</taxon>
        <taxon>Bacilli</taxon>
        <taxon>Lactobacillales</taxon>
        <taxon>Lactobacillaceae</taxon>
        <taxon>Pediococcus</taxon>
    </lineage>
</organism>
<evidence type="ECO:0000256" key="1">
    <source>
        <dbReference type="ARBA" id="ARBA00004162"/>
    </source>
</evidence>
<keyword evidence="11" id="KW-1185">Reference proteome</keyword>
<comment type="subcellular location">
    <subcellularLocation>
        <location evidence="1">Cell membrane</location>
        <topology evidence="1">Single-pass membrane protein</topology>
    </subcellularLocation>
</comment>
<dbReference type="EMBL" id="LXND01000054">
    <property type="protein sequence ID" value="OAD63841.1"/>
    <property type="molecule type" value="Genomic_DNA"/>
</dbReference>
<evidence type="ECO:0000313" key="12">
    <source>
        <dbReference type="Proteomes" id="UP001275867"/>
    </source>
</evidence>
<evidence type="ECO:0000256" key="5">
    <source>
        <dbReference type="ARBA" id="ARBA00023136"/>
    </source>
</evidence>
<evidence type="ECO:0000313" key="9">
    <source>
        <dbReference type="EMBL" id="MDV7694333.1"/>
    </source>
</evidence>
<dbReference type="OrthoDB" id="9815286at2"/>
<feature type="transmembrane region" description="Helical" evidence="7">
    <location>
        <begin position="12"/>
        <end position="30"/>
    </location>
</feature>
<dbReference type="Proteomes" id="UP001275867">
    <property type="component" value="Unassembled WGS sequence"/>
</dbReference>
<dbReference type="RefSeq" id="WP_057784342.1">
    <property type="nucleotide sequence ID" value="NZ_BJWE01000004.1"/>
</dbReference>
<comment type="caution">
    <text evidence="9">The sequence shown here is derived from an EMBL/GenBank/DDBJ whole genome shotgun (WGS) entry which is preliminary data.</text>
</comment>
<accession>A0A176TK32</accession>
<dbReference type="Proteomes" id="UP000077280">
    <property type="component" value="Unassembled WGS sequence"/>
</dbReference>
<dbReference type="PANTHER" id="PTHR33885:SF3">
    <property type="entry name" value="PHAGE SHOCK PROTEIN C"/>
    <property type="match status" value="1"/>
</dbReference>
<evidence type="ECO:0000259" key="8">
    <source>
        <dbReference type="Pfam" id="PF04024"/>
    </source>
</evidence>